<dbReference type="GO" id="GO:0008320">
    <property type="term" value="F:protein transmembrane transporter activity"/>
    <property type="evidence" value="ECO:0007669"/>
    <property type="project" value="UniProtKB-UniRule"/>
</dbReference>
<comment type="similarity">
    <text evidence="9">Belongs to the TatA/E family.</text>
</comment>
<dbReference type="HAMAP" id="MF_00236">
    <property type="entry name" value="TatA_E"/>
    <property type="match status" value="1"/>
</dbReference>
<dbReference type="KEGG" id="uli:ETAA1_21910"/>
<dbReference type="GO" id="GO:0043953">
    <property type="term" value="P:protein transport by the Tat complex"/>
    <property type="evidence" value="ECO:0007669"/>
    <property type="project" value="UniProtKB-UniRule"/>
</dbReference>
<dbReference type="InterPro" id="IPR006312">
    <property type="entry name" value="TatA/E"/>
</dbReference>
<keyword evidence="4 9" id="KW-0812">Transmembrane</keyword>
<comment type="subunit">
    <text evidence="9">Forms a complex with TatC.</text>
</comment>
<evidence type="ECO:0000256" key="2">
    <source>
        <dbReference type="ARBA" id="ARBA00022448"/>
    </source>
</evidence>
<evidence type="ECO:0000256" key="1">
    <source>
        <dbReference type="ARBA" id="ARBA00004162"/>
    </source>
</evidence>
<dbReference type="AlphaFoldDB" id="A0A517XRW5"/>
<gene>
    <name evidence="11" type="primary">tatAd</name>
    <name evidence="9" type="synonym">tatA</name>
    <name evidence="11" type="ORF">ETAA1_21910</name>
</gene>
<evidence type="ECO:0000256" key="7">
    <source>
        <dbReference type="ARBA" id="ARBA00023010"/>
    </source>
</evidence>
<keyword evidence="6 9" id="KW-1133">Transmembrane helix</keyword>
<feature type="transmembrane region" description="Helical" evidence="9">
    <location>
        <begin position="6"/>
        <end position="26"/>
    </location>
</feature>
<evidence type="ECO:0000256" key="5">
    <source>
        <dbReference type="ARBA" id="ARBA00022927"/>
    </source>
</evidence>
<keyword evidence="2 9" id="KW-0813">Transport</keyword>
<evidence type="ECO:0000256" key="8">
    <source>
        <dbReference type="ARBA" id="ARBA00023136"/>
    </source>
</evidence>
<dbReference type="Gene3D" id="1.20.5.3310">
    <property type="match status" value="1"/>
</dbReference>
<keyword evidence="7 9" id="KW-0811">Translocation</keyword>
<evidence type="ECO:0000313" key="12">
    <source>
        <dbReference type="Proteomes" id="UP000319576"/>
    </source>
</evidence>
<dbReference type="RefSeq" id="WP_145237451.1">
    <property type="nucleotide sequence ID" value="NZ_CP036273.1"/>
</dbReference>
<evidence type="ECO:0000256" key="6">
    <source>
        <dbReference type="ARBA" id="ARBA00022989"/>
    </source>
</evidence>
<accession>A0A517XRW5</accession>
<evidence type="ECO:0000256" key="3">
    <source>
        <dbReference type="ARBA" id="ARBA00022475"/>
    </source>
</evidence>
<keyword evidence="8 9" id="KW-0472">Membrane</keyword>
<organism evidence="11 12">
    <name type="scientific">Urbifossiella limnaea</name>
    <dbReference type="NCBI Taxonomy" id="2528023"/>
    <lineage>
        <taxon>Bacteria</taxon>
        <taxon>Pseudomonadati</taxon>
        <taxon>Planctomycetota</taxon>
        <taxon>Planctomycetia</taxon>
        <taxon>Gemmatales</taxon>
        <taxon>Gemmataceae</taxon>
        <taxon>Urbifossiella</taxon>
    </lineage>
</organism>
<feature type="compositionally biased region" description="Low complexity" evidence="10">
    <location>
        <begin position="77"/>
        <end position="89"/>
    </location>
</feature>
<keyword evidence="3 9" id="KW-1003">Cell membrane</keyword>
<protein>
    <recommendedName>
        <fullName evidence="9">Sec-independent protein translocase protein TatA</fullName>
    </recommendedName>
</protein>
<sequence>MLYGFIPGLGGQEMLLLLVLGILLFGRKLPEIGRSLGKTMVEFKKGMRGIEDEVSEASAPRASIEPEPVRPPQRVTPAAAPKFDDAPAPTTLPPKV</sequence>
<dbReference type="OrthoDB" id="290425at2"/>
<keyword evidence="5 9" id="KW-0653">Protein transport</keyword>
<dbReference type="EMBL" id="CP036273">
    <property type="protein sequence ID" value="QDU20246.1"/>
    <property type="molecule type" value="Genomic_DNA"/>
</dbReference>
<evidence type="ECO:0000256" key="4">
    <source>
        <dbReference type="ARBA" id="ARBA00022692"/>
    </source>
</evidence>
<evidence type="ECO:0000313" key="11">
    <source>
        <dbReference type="EMBL" id="QDU20246.1"/>
    </source>
</evidence>
<dbReference type="PANTHER" id="PTHR42982">
    <property type="entry name" value="SEC-INDEPENDENT PROTEIN TRANSLOCASE PROTEIN TATA"/>
    <property type="match status" value="1"/>
</dbReference>
<dbReference type="Proteomes" id="UP000319576">
    <property type="component" value="Chromosome"/>
</dbReference>
<dbReference type="GO" id="GO:0033281">
    <property type="term" value="C:TAT protein transport complex"/>
    <property type="evidence" value="ECO:0007669"/>
    <property type="project" value="UniProtKB-UniRule"/>
</dbReference>
<evidence type="ECO:0000256" key="10">
    <source>
        <dbReference type="SAM" id="MobiDB-lite"/>
    </source>
</evidence>
<dbReference type="PANTHER" id="PTHR42982:SF1">
    <property type="entry name" value="SEC-INDEPENDENT PROTEIN TRANSLOCASE PROTEIN TATA"/>
    <property type="match status" value="1"/>
</dbReference>
<feature type="region of interest" description="Disordered" evidence="10">
    <location>
        <begin position="52"/>
        <end position="96"/>
    </location>
</feature>
<reference evidence="11 12" key="1">
    <citation type="submission" date="2019-02" db="EMBL/GenBank/DDBJ databases">
        <title>Deep-cultivation of Planctomycetes and their phenomic and genomic characterization uncovers novel biology.</title>
        <authorList>
            <person name="Wiegand S."/>
            <person name="Jogler M."/>
            <person name="Boedeker C."/>
            <person name="Pinto D."/>
            <person name="Vollmers J."/>
            <person name="Rivas-Marin E."/>
            <person name="Kohn T."/>
            <person name="Peeters S.H."/>
            <person name="Heuer A."/>
            <person name="Rast P."/>
            <person name="Oberbeckmann S."/>
            <person name="Bunk B."/>
            <person name="Jeske O."/>
            <person name="Meyerdierks A."/>
            <person name="Storesund J.E."/>
            <person name="Kallscheuer N."/>
            <person name="Luecker S."/>
            <person name="Lage O.M."/>
            <person name="Pohl T."/>
            <person name="Merkel B.J."/>
            <person name="Hornburger P."/>
            <person name="Mueller R.-W."/>
            <person name="Bruemmer F."/>
            <person name="Labrenz M."/>
            <person name="Spormann A.M."/>
            <person name="Op den Camp H."/>
            <person name="Overmann J."/>
            <person name="Amann R."/>
            <person name="Jetten M.S.M."/>
            <person name="Mascher T."/>
            <person name="Medema M.H."/>
            <person name="Devos D.P."/>
            <person name="Kaster A.-K."/>
            <person name="Ovreas L."/>
            <person name="Rohde M."/>
            <person name="Galperin M.Y."/>
            <person name="Jogler C."/>
        </authorList>
    </citation>
    <scope>NUCLEOTIDE SEQUENCE [LARGE SCALE GENOMIC DNA]</scope>
    <source>
        <strain evidence="11 12">ETA_A1</strain>
    </source>
</reference>
<dbReference type="Pfam" id="PF02416">
    <property type="entry name" value="TatA_B_E"/>
    <property type="match status" value="1"/>
</dbReference>
<comment type="function">
    <text evidence="9">Part of the twin-arginine translocation (Tat) system that transports large folded proteins containing a characteristic twin-arginine motif in their signal peptide across membranes. TatA could form the protein-conducting channel of the Tat system.</text>
</comment>
<evidence type="ECO:0000256" key="9">
    <source>
        <dbReference type="HAMAP-Rule" id="MF_00236"/>
    </source>
</evidence>
<name>A0A517XRW5_9BACT</name>
<comment type="subcellular location">
    <subcellularLocation>
        <location evidence="1 9">Cell membrane</location>
        <topology evidence="1 9">Single-pass membrane protein</topology>
    </subcellularLocation>
</comment>
<dbReference type="InterPro" id="IPR003369">
    <property type="entry name" value="TatA/B/E"/>
</dbReference>
<keyword evidence="12" id="KW-1185">Reference proteome</keyword>
<proteinExistence type="inferred from homology"/>